<dbReference type="GO" id="GO:0006914">
    <property type="term" value="P:autophagy"/>
    <property type="evidence" value="ECO:0007669"/>
    <property type="project" value="UniProtKB-KW"/>
</dbReference>
<keyword evidence="3" id="KW-0479">Metal-binding</keyword>
<dbReference type="CDD" id="cd15489">
    <property type="entry name" value="PHD_SF"/>
    <property type="match status" value="1"/>
</dbReference>
<evidence type="ECO:0000256" key="3">
    <source>
        <dbReference type="ARBA" id="ARBA00022723"/>
    </source>
</evidence>
<protein>
    <submittedName>
        <fullName evidence="12">Uncharacterized protein LOC106067906 isoform X1</fullName>
    </submittedName>
</protein>
<sequence length="940" mass="106173">MSTLSLDSLSFIIADFLASSMSEYHEDTIHHVKVKKGITILFSKTLKLLQHKHLQLDDAEFIYSNDASNNLCNVLEAVFLHGLKDSVTQKLTAYVGLAASSLDTTSGLNFWNVAAKFTHKDVIVQLQSLSQITTPIGWCRAWVRMALNDGLMQSYLHSMIVDVKTLKYFYHSFAYLRDFEQPGILNNLLTGLMSLEFKLSYNSSVLNTWNNGTLQIAGQIESQVPPSPTLQIAGQIESQVPPSKSITAPNSEDLTHTNVKVTHIVSIKPETISPSNSLQSDIMDNLQCTRHMPSHTNGDYYLSISDGSTCSCPDQGETSQMINSRKSPVAWLDNGKEKSNSYLTANLSDFKNSKLTTTNTSVALETQLQFSIPRGTQIDEEFLKHSFQEVSTVDNVQERSQSQENAETSHLPQPPLLLSLSHCATAEPKPRMRNYEEICASLPPIKLDPTEQEDILKKVLQEFDTQSGREKNEFHLTESNPLQAWVCDNITTKLNSTDFKHSNCSQFVQFEGSQTVISEPINVVLSKSLEESTDLEQGSETKPKQVTSITDISNINQVNTLSDEVSSSGHYGNSLTGMSGWSSDIEPKTNLQFTKSTNSNRSRGESFASLLRRYTPELNNKAVTLDQVIGTLSATDEELVHESRSQHSSSGSQIEPQDLCLIDFEVLPTPDKNISASVCANSSRMLFLFQIPSEHGLSQQNFTCRGCSRPIGLIYGQPYLCEFDGGLYCFECHENYETYIPSSIIFNWDFRKKKVCKENFQFLQDYEDQALYDIELLNPKLYTQLPELMELKMLRQQLCFLKSYLFTCSHKMAESLRQKVWPREHLYERQDLYSITDFLQVQSYTLHKLVKELVKFASSHVYECLLCSQKGFVCEICRNPKVIYPFEVDTTIRCKGCKAVYHKTCMTDSLPCPKCERWGRRQSKSSSIENHPEDYGMSPT</sequence>
<keyword evidence="4" id="KW-0677">Repeat</keyword>
<dbReference type="PROSITE" id="PS50826">
    <property type="entry name" value="RUN"/>
    <property type="match status" value="1"/>
</dbReference>
<dbReference type="Pfam" id="PF13901">
    <property type="entry name" value="RH_dom"/>
    <property type="match status" value="1"/>
</dbReference>
<gene>
    <name evidence="12" type="primary">LOC106067906</name>
</gene>
<keyword evidence="6" id="KW-0863">Zinc-finger</keyword>
<evidence type="ECO:0000256" key="7">
    <source>
        <dbReference type="ARBA" id="ARBA00022833"/>
    </source>
</evidence>
<dbReference type="InterPro" id="IPR051366">
    <property type="entry name" value="DEF8"/>
</dbReference>
<keyword evidence="2" id="KW-0597">Phosphoprotein</keyword>
<keyword evidence="11" id="KW-1185">Reference proteome</keyword>
<dbReference type="AlphaFoldDB" id="A0A9W2YL32"/>
<comment type="subcellular location">
    <subcellularLocation>
        <location evidence="1">Late endosome</location>
    </subcellularLocation>
</comment>
<evidence type="ECO:0000256" key="6">
    <source>
        <dbReference type="ARBA" id="ARBA00022771"/>
    </source>
</evidence>
<dbReference type="InterPro" id="IPR037213">
    <property type="entry name" value="Run_dom_sf"/>
</dbReference>
<feature type="compositionally biased region" description="Polar residues" evidence="9">
    <location>
        <begin position="394"/>
        <end position="408"/>
    </location>
</feature>
<evidence type="ECO:0000256" key="9">
    <source>
        <dbReference type="SAM" id="MobiDB-lite"/>
    </source>
</evidence>
<dbReference type="CDD" id="cd17679">
    <property type="entry name" value="RUN_PLEKHM1"/>
    <property type="match status" value="1"/>
</dbReference>
<keyword evidence="7" id="KW-0862">Zinc</keyword>
<organism evidence="11 12">
    <name type="scientific">Biomphalaria glabrata</name>
    <name type="common">Bloodfluke planorb</name>
    <name type="synonym">Freshwater snail</name>
    <dbReference type="NCBI Taxonomy" id="6526"/>
    <lineage>
        <taxon>Eukaryota</taxon>
        <taxon>Metazoa</taxon>
        <taxon>Spiralia</taxon>
        <taxon>Lophotrochozoa</taxon>
        <taxon>Mollusca</taxon>
        <taxon>Gastropoda</taxon>
        <taxon>Heterobranchia</taxon>
        <taxon>Euthyneura</taxon>
        <taxon>Panpulmonata</taxon>
        <taxon>Hygrophila</taxon>
        <taxon>Lymnaeoidea</taxon>
        <taxon>Planorbidae</taxon>
        <taxon>Biomphalaria</taxon>
    </lineage>
</organism>
<dbReference type="Gene3D" id="1.20.58.900">
    <property type="match status" value="1"/>
</dbReference>
<dbReference type="InterPro" id="IPR025258">
    <property type="entry name" value="RH_dom"/>
</dbReference>
<feature type="domain" description="RUN" evidence="10">
    <location>
        <begin position="62"/>
        <end position="204"/>
    </location>
</feature>
<evidence type="ECO:0000256" key="8">
    <source>
        <dbReference type="ARBA" id="ARBA00023006"/>
    </source>
</evidence>
<name>A0A9W2YL32_BIOGL</name>
<dbReference type="GO" id="GO:0005770">
    <property type="term" value="C:late endosome"/>
    <property type="evidence" value="ECO:0007669"/>
    <property type="project" value="UniProtKB-SubCell"/>
</dbReference>
<feature type="region of interest" description="Disordered" evidence="9">
    <location>
        <begin position="394"/>
        <end position="414"/>
    </location>
</feature>
<dbReference type="OMA" id="TCREPII"/>
<keyword evidence="8" id="KW-0072">Autophagy</keyword>
<dbReference type="GO" id="GO:0008270">
    <property type="term" value="F:zinc ion binding"/>
    <property type="evidence" value="ECO:0007669"/>
    <property type="project" value="UniProtKB-KW"/>
</dbReference>
<dbReference type="Proteomes" id="UP001165740">
    <property type="component" value="Chromosome 13"/>
</dbReference>
<evidence type="ECO:0000256" key="2">
    <source>
        <dbReference type="ARBA" id="ARBA00022553"/>
    </source>
</evidence>
<evidence type="ECO:0000313" key="11">
    <source>
        <dbReference type="Proteomes" id="UP001165740"/>
    </source>
</evidence>
<accession>A0A9W2YL32</accession>
<evidence type="ECO:0000256" key="5">
    <source>
        <dbReference type="ARBA" id="ARBA00022753"/>
    </source>
</evidence>
<dbReference type="PANTHER" id="PTHR12326:SF12">
    <property type="entry name" value="PLECKSTRIN HOMOLOGY AND RUN DOMAIN CONTAINING M1"/>
    <property type="match status" value="1"/>
</dbReference>
<dbReference type="InterPro" id="IPR004012">
    <property type="entry name" value="Run_dom"/>
</dbReference>
<dbReference type="OrthoDB" id="62364at2759"/>
<dbReference type="SMART" id="SM01175">
    <property type="entry name" value="DUF4206"/>
    <property type="match status" value="1"/>
</dbReference>
<proteinExistence type="predicted"/>
<evidence type="ECO:0000259" key="10">
    <source>
        <dbReference type="PROSITE" id="PS50826"/>
    </source>
</evidence>
<dbReference type="SMART" id="SM00593">
    <property type="entry name" value="RUN"/>
    <property type="match status" value="1"/>
</dbReference>
<dbReference type="GeneID" id="106067906"/>
<evidence type="ECO:0000256" key="4">
    <source>
        <dbReference type="ARBA" id="ARBA00022737"/>
    </source>
</evidence>
<reference evidence="12" key="1">
    <citation type="submission" date="2025-08" db="UniProtKB">
        <authorList>
            <consortium name="RefSeq"/>
        </authorList>
    </citation>
    <scope>IDENTIFICATION</scope>
</reference>
<keyword evidence="5" id="KW-0967">Endosome</keyword>
<dbReference type="Pfam" id="PF02759">
    <property type="entry name" value="RUN"/>
    <property type="match status" value="1"/>
</dbReference>
<evidence type="ECO:0000313" key="12">
    <source>
        <dbReference type="RefSeq" id="XP_055863496.1"/>
    </source>
</evidence>
<dbReference type="SUPFAM" id="SSF140741">
    <property type="entry name" value="RUN domain-like"/>
    <property type="match status" value="1"/>
</dbReference>
<evidence type="ECO:0000256" key="1">
    <source>
        <dbReference type="ARBA" id="ARBA00004603"/>
    </source>
</evidence>
<dbReference type="PANTHER" id="PTHR12326">
    <property type="entry name" value="PLECKSTRIN HOMOLOGY DOMAIN CONTAINING PROTEIN"/>
    <property type="match status" value="1"/>
</dbReference>
<dbReference type="InterPro" id="IPR047326">
    <property type="entry name" value="RUN_PLEKHM1"/>
</dbReference>
<dbReference type="RefSeq" id="XP_055863496.1">
    <property type="nucleotide sequence ID" value="XM_056007521.1"/>
</dbReference>